<evidence type="ECO:0000313" key="2">
    <source>
        <dbReference type="Proteomes" id="UP000244336"/>
    </source>
</evidence>
<name>A0A2T7C334_9POAL</name>
<dbReference type="Proteomes" id="UP000244336">
    <property type="component" value="Chromosome 9"/>
</dbReference>
<dbReference type="EMBL" id="CM009757">
    <property type="protein sequence ID" value="PUZ37761.1"/>
    <property type="molecule type" value="Genomic_DNA"/>
</dbReference>
<evidence type="ECO:0000313" key="1">
    <source>
        <dbReference type="EMBL" id="PUZ37761.1"/>
    </source>
</evidence>
<protein>
    <submittedName>
        <fullName evidence="1">Uncharacterized protein</fullName>
    </submittedName>
</protein>
<proteinExistence type="predicted"/>
<keyword evidence="2" id="KW-1185">Reference proteome</keyword>
<dbReference type="AlphaFoldDB" id="A0A2T7C334"/>
<gene>
    <name evidence="1" type="ORF">GQ55_9G145900</name>
</gene>
<reference evidence="1 2" key="1">
    <citation type="submission" date="2018-04" db="EMBL/GenBank/DDBJ databases">
        <title>WGS assembly of Panicum hallii var. hallii HAL2.</title>
        <authorList>
            <person name="Lovell J."/>
            <person name="Jenkins J."/>
            <person name="Lowry D."/>
            <person name="Mamidi S."/>
            <person name="Sreedasyam A."/>
            <person name="Weng X."/>
            <person name="Barry K."/>
            <person name="Bonette J."/>
            <person name="Campitelli B."/>
            <person name="Daum C."/>
            <person name="Gordon S."/>
            <person name="Gould B."/>
            <person name="Lipzen A."/>
            <person name="MacQueen A."/>
            <person name="Palacio-Mejia J."/>
            <person name="Plott C."/>
            <person name="Shakirov E."/>
            <person name="Shu S."/>
            <person name="Yoshinaga Y."/>
            <person name="Zane M."/>
            <person name="Rokhsar D."/>
            <person name="Grimwood J."/>
            <person name="Schmutz J."/>
            <person name="Juenger T."/>
        </authorList>
    </citation>
    <scope>NUCLEOTIDE SEQUENCE [LARGE SCALE GENOMIC DNA]</scope>
    <source>
        <strain evidence="2">cv. HAL2</strain>
    </source>
</reference>
<accession>A0A2T7C334</accession>
<organism evidence="1 2">
    <name type="scientific">Panicum hallii var. hallii</name>
    <dbReference type="NCBI Taxonomy" id="1504633"/>
    <lineage>
        <taxon>Eukaryota</taxon>
        <taxon>Viridiplantae</taxon>
        <taxon>Streptophyta</taxon>
        <taxon>Embryophyta</taxon>
        <taxon>Tracheophyta</taxon>
        <taxon>Spermatophyta</taxon>
        <taxon>Magnoliopsida</taxon>
        <taxon>Liliopsida</taxon>
        <taxon>Poales</taxon>
        <taxon>Poaceae</taxon>
        <taxon>PACMAD clade</taxon>
        <taxon>Panicoideae</taxon>
        <taxon>Panicodae</taxon>
        <taxon>Paniceae</taxon>
        <taxon>Panicinae</taxon>
        <taxon>Panicum</taxon>
        <taxon>Panicum sect. Panicum</taxon>
    </lineage>
</organism>
<dbReference type="Gramene" id="PUZ37761">
    <property type="protein sequence ID" value="PUZ37761"/>
    <property type="gene ID" value="GQ55_9G145900"/>
</dbReference>
<sequence length="105" mass="11735">MMLKAMCSVALLYVRASFLSLFLFLLPLPSCLTAKLLLHDFYQGSADQTTTGAPFSNVCTLVPFPFPFYFQFPLASLPPKLKKQKPALFDSSLLFFCAQTPTRSE</sequence>